<protein>
    <submittedName>
        <fullName evidence="4">Peptidase, M74 family</fullName>
    </submittedName>
</protein>
<evidence type="ECO:0000259" key="3">
    <source>
        <dbReference type="Pfam" id="PF09375"/>
    </source>
</evidence>
<sequence length="319" mass="35124">MLALCQTLADSVEAFLATPEVSQQQAAQASFRLCYQSWTANQLFFQLAFNPADKKTLQPLLDLIDTRPFLPGYIDSIPDYPYSGLIFEMDLPINEATLLSQHRLMDEDSAALGFPVVEFFLWRQPLDTTWHSTGDIAADSLIERRHQYLRTATGMLLADLGAVSNRWQAGGGFGGLPHRVQLVAVLASLQRITAVALLDDLFNEQALTEPEWHHPAMYSGQGRAYPLALLTAVQGWVGLPESTTAFAQWLDSRADRPMTAADLQTAVADSLSAVQELPENYPADSAADGQWATARQRISALALAFGQLSEQQQVPIFSQ</sequence>
<proteinExistence type="predicted"/>
<feature type="domain" description="Imelysin-like" evidence="3">
    <location>
        <begin position="6"/>
        <end position="284"/>
    </location>
</feature>
<evidence type="ECO:0000256" key="2">
    <source>
        <dbReference type="ARBA" id="ARBA00022729"/>
    </source>
</evidence>
<reference evidence="4 5" key="1">
    <citation type="journal article" date="2017" name="Environ. Microbiol.">
        <title>Genomic and physiological analyses of 'Reinekea forsetii' reveal a versatile opportunistic lifestyle during spring algae blooms.</title>
        <authorList>
            <person name="Avci B."/>
            <person name="Hahnke R.L."/>
            <person name="Chafee M."/>
            <person name="Fischer T."/>
            <person name="Gruber-Vodicka H."/>
            <person name="Tegetmeyer H.E."/>
            <person name="Harder J."/>
            <person name="Fuchs B.M."/>
            <person name="Amann R.I."/>
            <person name="Teeling H."/>
        </authorList>
    </citation>
    <scope>NUCLEOTIDE SEQUENCE [LARGE SCALE GENOMIC DNA]</scope>
    <source>
        <strain evidence="4 5">Hel1_31_D35</strain>
    </source>
</reference>
<dbReference type="EMBL" id="CP011797">
    <property type="protein sequence ID" value="ATX78298.1"/>
    <property type="molecule type" value="Genomic_DNA"/>
</dbReference>
<dbReference type="InterPro" id="IPR018976">
    <property type="entry name" value="Imelysin-like"/>
</dbReference>
<name>A0A2K8KU86_9GAMM</name>
<dbReference type="GO" id="GO:0030313">
    <property type="term" value="C:cell envelope"/>
    <property type="evidence" value="ECO:0007669"/>
    <property type="project" value="UniProtKB-SubCell"/>
</dbReference>
<evidence type="ECO:0000313" key="5">
    <source>
        <dbReference type="Proteomes" id="UP000229757"/>
    </source>
</evidence>
<organism evidence="4 5">
    <name type="scientific">Reinekea forsetii</name>
    <dbReference type="NCBI Taxonomy" id="1336806"/>
    <lineage>
        <taxon>Bacteria</taxon>
        <taxon>Pseudomonadati</taxon>
        <taxon>Pseudomonadota</taxon>
        <taxon>Gammaproteobacteria</taxon>
        <taxon>Oceanospirillales</taxon>
        <taxon>Saccharospirillaceae</taxon>
        <taxon>Reinekea</taxon>
    </lineage>
</organism>
<dbReference type="Pfam" id="PF09375">
    <property type="entry name" value="Peptidase_M75"/>
    <property type="match status" value="1"/>
</dbReference>
<dbReference type="AlphaFoldDB" id="A0A2K8KU86"/>
<evidence type="ECO:0000313" key="4">
    <source>
        <dbReference type="EMBL" id="ATX78298.1"/>
    </source>
</evidence>
<accession>A0A2K8KU86</accession>
<keyword evidence="5" id="KW-1185">Reference proteome</keyword>
<dbReference type="InterPro" id="IPR038352">
    <property type="entry name" value="Imelysin_sf"/>
</dbReference>
<comment type="subcellular location">
    <subcellularLocation>
        <location evidence="1">Cell envelope</location>
    </subcellularLocation>
</comment>
<evidence type="ECO:0000256" key="1">
    <source>
        <dbReference type="ARBA" id="ARBA00004196"/>
    </source>
</evidence>
<dbReference type="KEGG" id="rfo:REIFOR_03192"/>
<dbReference type="Proteomes" id="UP000229757">
    <property type="component" value="Chromosome"/>
</dbReference>
<gene>
    <name evidence="4" type="ORF">REIFOR_03192</name>
</gene>
<dbReference type="Gene3D" id="1.20.1420.20">
    <property type="entry name" value="M75 peptidase, HXXE motif"/>
    <property type="match status" value="1"/>
</dbReference>
<keyword evidence="2" id="KW-0732">Signal</keyword>